<gene>
    <name evidence="1" type="ORF">PYW08_007040</name>
</gene>
<sequence length="1079" mass="119233">MADKEQVIQALRATLISVKGALTIKQCNRDYRELQGEWIPFKKLGYPSLDKLFVDVPGFKVTQMNGEWYVDAIASQETQHIATMVSRQKPSKKATPKLSYPNRFPKKQGSWRKPASGYTSNYNNQYSNQYYRAKDNASYYNNNTQYYKTNKYNSKPNETKSAPNVKQTTKSLNDHVEKVSRNSAPQSLRERDANNIHTEEVKQSARMNHEIDGKNSGKVSASQRLSNLRDRLNTVDLIPLQLPAATNECLESSGPVTNVVPAHHLEPPPDTTSSVEKLEWTCKKLGLPEPVYKVHEIRPKRAPVIYDCTVKVGASYCISSYPDSSPSEELAREVGAVKLLAVIESSEAGGMPTSSSSNAITCLTELVSEHEAGLWASTVPHLYRAKYNENLPSNWQELVENCPKIIKDRVVNGLLVLLPNNEQEVSTPHIETTVLDDTMDSDLPPLQFPDDDFWNVFVTVANSTLEIWLRIIGAQYSDTFENLLADMSKYYEHSGSPVDKSMIIKNAWYAVNLDDGGWQRAKILEIEEDTATVFLGDHGDDDVVFIHKIKILEPQFRKLPAQAILCRLEGAEELAASALGAELVRRRLPGEVLVAAPGPRHDPADPSVAVVLYDTSTQRDLNLNKEIVHDFCIAGAFTITQKPCEVEVGCVTEEGRVWVSRAGGAALVRNALALLTAGPYRRPLPAAPQAPAPNAGTLYIVRTLAGDWVRCTIISGLDGEGTVRTQLVDSGLILRAPLSSLVPLQTFSPALNAFPYQALAVRLGPAERAAGGMAARLRELLLGARVLCRALPHDAPAPAAPSVELFVRTGPQNILASVNNAILMEYDFLQHGKLKEDEKDTTNHVEALHKKKERIFRSLSMLGDERTASGSALPAPALPAPGKCFDVYIAMAANPWNFVVQPNSTRHTLQTMMATLQTECPKLSEADAPVNPASGELYTVYYEKDSSWYRVTVAGTVSSEMVSVYFCDYGDLALFATKALRPIPQAAPLARSLPPQAIKARLYDVWPLHQDWTVEDCIRFQELCVEQQFVGICKDVGKDPLNPNEPLLTLDIIDTSTDEDVYLNKQLVAEGRARLSSTS</sequence>
<keyword evidence="2" id="KW-1185">Reference proteome</keyword>
<organism evidence="1 2">
    <name type="scientific">Mythimna loreyi</name>
    <dbReference type="NCBI Taxonomy" id="667449"/>
    <lineage>
        <taxon>Eukaryota</taxon>
        <taxon>Metazoa</taxon>
        <taxon>Ecdysozoa</taxon>
        <taxon>Arthropoda</taxon>
        <taxon>Hexapoda</taxon>
        <taxon>Insecta</taxon>
        <taxon>Pterygota</taxon>
        <taxon>Neoptera</taxon>
        <taxon>Endopterygota</taxon>
        <taxon>Lepidoptera</taxon>
        <taxon>Glossata</taxon>
        <taxon>Ditrysia</taxon>
        <taxon>Noctuoidea</taxon>
        <taxon>Noctuidae</taxon>
        <taxon>Noctuinae</taxon>
        <taxon>Hadenini</taxon>
        <taxon>Mythimna</taxon>
    </lineage>
</organism>
<reference evidence="1" key="1">
    <citation type="submission" date="2023-03" db="EMBL/GenBank/DDBJ databases">
        <title>Chromosome-level genomes of two armyworms, Mythimna separata and Mythimna loreyi, provide insights into the biosynthesis and reception of sex pheromones.</title>
        <authorList>
            <person name="Zhao H."/>
        </authorList>
    </citation>
    <scope>NUCLEOTIDE SEQUENCE</scope>
    <source>
        <strain evidence="1">BeijingLab</strain>
    </source>
</reference>
<name>A0ACC2R9L0_9NEOP</name>
<dbReference type="EMBL" id="CM056778">
    <property type="protein sequence ID" value="KAJ8736384.1"/>
    <property type="molecule type" value="Genomic_DNA"/>
</dbReference>
<dbReference type="Proteomes" id="UP001231649">
    <property type="component" value="Chromosome 2"/>
</dbReference>
<protein>
    <submittedName>
        <fullName evidence="1">Uncharacterized protein</fullName>
    </submittedName>
</protein>
<proteinExistence type="predicted"/>
<evidence type="ECO:0000313" key="1">
    <source>
        <dbReference type="EMBL" id="KAJ8736384.1"/>
    </source>
</evidence>
<evidence type="ECO:0000313" key="2">
    <source>
        <dbReference type="Proteomes" id="UP001231649"/>
    </source>
</evidence>
<comment type="caution">
    <text evidence="1">The sequence shown here is derived from an EMBL/GenBank/DDBJ whole genome shotgun (WGS) entry which is preliminary data.</text>
</comment>
<accession>A0ACC2R9L0</accession>